<comment type="caution">
    <text evidence="2">The sequence shown here is derived from an EMBL/GenBank/DDBJ whole genome shotgun (WGS) entry which is preliminary data.</text>
</comment>
<dbReference type="NCBIfam" id="NF002543">
    <property type="entry name" value="PRK02101.1-4"/>
    <property type="match status" value="1"/>
</dbReference>
<organism evidence="2 3">
    <name type="scientific">Paucihalobacter ruber</name>
    <dbReference type="NCBI Taxonomy" id="2567861"/>
    <lineage>
        <taxon>Bacteria</taxon>
        <taxon>Pseudomonadati</taxon>
        <taxon>Bacteroidota</taxon>
        <taxon>Flavobacteriia</taxon>
        <taxon>Flavobacteriales</taxon>
        <taxon>Flavobacteriaceae</taxon>
        <taxon>Paucihalobacter</taxon>
    </lineage>
</organism>
<name>A0A506PLM5_9FLAO</name>
<gene>
    <name evidence="2" type="primary">yaaA</name>
    <name evidence="2" type="ORF">FJ651_07615</name>
</gene>
<dbReference type="Proteomes" id="UP000317332">
    <property type="component" value="Unassembled WGS sequence"/>
</dbReference>
<dbReference type="GO" id="GO:0005829">
    <property type="term" value="C:cytosol"/>
    <property type="evidence" value="ECO:0007669"/>
    <property type="project" value="TreeGrafter"/>
</dbReference>
<dbReference type="NCBIfam" id="NF002542">
    <property type="entry name" value="PRK02101.1-3"/>
    <property type="match status" value="1"/>
</dbReference>
<accession>A0A506PLM5</accession>
<dbReference type="OrthoDB" id="9777133at2"/>
<reference evidence="2 3" key="1">
    <citation type="submission" date="2019-06" db="EMBL/GenBank/DDBJ databases">
        <title>Flavobacteriaceae Paucihalobacterium erythroidium CWB-1, complete genome.</title>
        <authorList>
            <person name="Wu S."/>
        </authorList>
    </citation>
    <scope>NUCLEOTIDE SEQUENCE [LARGE SCALE GENOMIC DNA]</scope>
    <source>
        <strain evidence="2 3">CWB-1</strain>
    </source>
</reference>
<dbReference type="EMBL" id="VHIQ01000003">
    <property type="protein sequence ID" value="TPV34017.1"/>
    <property type="molecule type" value="Genomic_DNA"/>
</dbReference>
<dbReference type="AlphaFoldDB" id="A0A506PLM5"/>
<evidence type="ECO:0000256" key="1">
    <source>
        <dbReference type="HAMAP-Rule" id="MF_00652"/>
    </source>
</evidence>
<dbReference type="PANTHER" id="PTHR30283:SF4">
    <property type="entry name" value="PEROXIDE STRESS RESISTANCE PROTEIN YAAA"/>
    <property type="match status" value="1"/>
</dbReference>
<proteinExistence type="inferred from homology"/>
<evidence type="ECO:0000313" key="3">
    <source>
        <dbReference type="Proteomes" id="UP000317332"/>
    </source>
</evidence>
<dbReference type="RefSeq" id="WP_140989914.1">
    <property type="nucleotide sequence ID" value="NZ_VHIQ01000003.1"/>
</dbReference>
<dbReference type="HAMAP" id="MF_00652">
    <property type="entry name" value="UPF0246"/>
    <property type="match status" value="1"/>
</dbReference>
<dbReference type="PANTHER" id="PTHR30283">
    <property type="entry name" value="PEROXIDE STRESS RESPONSE PROTEIN YAAA"/>
    <property type="match status" value="1"/>
</dbReference>
<protein>
    <recommendedName>
        <fullName evidence="1">UPF0246 protein FJ651_07615</fullName>
    </recommendedName>
</protein>
<evidence type="ECO:0000313" key="2">
    <source>
        <dbReference type="EMBL" id="TPV34017.1"/>
    </source>
</evidence>
<sequence length="252" mass="28978">MKLVLSPAKSLDFDTELPVEKQSEAVFLDEAAQINKLLKKQSVKKLGELMSISPDLSELNYQRNQDWQLPFKATNSRPAVYAFNGDVYRGLDAYSIDNDKIDTLQNKVRILSGLYGILKPLDLIMPYRLEMGTKFPIGKSKDLYQFWKSKVTTFLNNEMTEGEVLLNLASNEYFKAVDKKQLKANVVDVDFKEFKNGTYKTISFFAKYARGLMARYVVEHQIENVEDLKAFDLDNYNFDANLSTTNKLVFTR</sequence>
<keyword evidence="3" id="KW-1185">Reference proteome</keyword>
<dbReference type="GO" id="GO:0033194">
    <property type="term" value="P:response to hydroperoxide"/>
    <property type="evidence" value="ECO:0007669"/>
    <property type="project" value="TreeGrafter"/>
</dbReference>
<comment type="similarity">
    <text evidence="1">Belongs to the UPF0246 family.</text>
</comment>
<dbReference type="InterPro" id="IPR005583">
    <property type="entry name" value="YaaA"/>
</dbReference>
<dbReference type="Pfam" id="PF03883">
    <property type="entry name" value="H2O2_YaaD"/>
    <property type="match status" value="1"/>
</dbReference>